<gene>
    <name evidence="5" type="ORF">DESUT3_31590</name>
</gene>
<feature type="compositionally biased region" description="Gly residues" evidence="3">
    <location>
        <begin position="823"/>
        <end position="833"/>
    </location>
</feature>
<dbReference type="Pfam" id="PF00581">
    <property type="entry name" value="Rhodanese"/>
    <property type="match status" value="1"/>
</dbReference>
<keyword evidence="2" id="KW-0677">Repeat</keyword>
<accession>A0ABM8HZP1</accession>
<evidence type="ECO:0000313" key="5">
    <source>
        <dbReference type="EMBL" id="BCR06090.1"/>
    </source>
</evidence>
<feature type="domain" description="Rhodanese" evidence="4">
    <location>
        <begin position="232"/>
        <end position="351"/>
    </location>
</feature>
<keyword evidence="6" id="KW-1185">Reference proteome</keyword>
<evidence type="ECO:0000256" key="3">
    <source>
        <dbReference type="SAM" id="MobiDB-lite"/>
    </source>
</evidence>
<sequence length="833" mass="87867">MKDRKFKGAKNRLSAWLGVLLAATLVISGCGSDSYDGPSTATNNPPVAGAATNVLVEAGTLKAWMDQGLLASDGSFDQKVVVLDFGAYAMNPAADPERIKGACRVGKNDLQATRFEGVADATPLVATGEQMDAVIQRLGIGDDTIIVFTTSSASYYATRAYWTFRYWGFPKERLKLLDGGNAAFAAAFPTLMTREVPVPSASTYSVRDLANLNPNLRASVGEMIEVLAALPTDDNLLLLDARGSKNYLGQGATPGLMGGDFVVVDGHPAGGQYLGQGELFDADGTFKTRAEIETLFSGKGWTPGKAVTVYCTSGYSATPLFFALDAVLDAPVQLYDGSWSQLGKYSDYTVASGQLPLSSSWAIDRYLDPATVRYNYRHLTTTSAGYAIETLKLDAAAEQIAPFTGDVLADDSDVNPLANQIEEADAAYVGSGVPVVFPAPVATATAPLAGQSQNVLIDAATLQGWIAGGLVNAPLGGERVVILDVTDSVSYRKGHIPGAVLWDISRHAELRTEGPAPAVNMVATGARMDELIQAAGIDEHTTIVITSSQTETYYPSRAYFLFRYYGFPRENLKVLNGYNGAWNQAALVSTTTAVTPSTFSVRDVANLQPDTRISLAELLDALRDGRGVPVDFRGVKTAAASTAGVFSEVAGDYVVFEGQLVGGKGYAWKGFNVNYGTDNTFKDAATIATALGGIGLDGTQLVYSYCRTGYIASAGFFVLDGILGWPVMTYDGSWSQFGKLSADATKGGELPAGSLWAADNGSYMSVITYNKDATRMQKIEALNADASTLNLLPSDPAANQVESSDEEYQTLPSGNEAPAGPPTSGGTGPSIGC</sequence>
<evidence type="ECO:0000259" key="4">
    <source>
        <dbReference type="PROSITE" id="PS50206"/>
    </source>
</evidence>
<dbReference type="InterPro" id="IPR045078">
    <property type="entry name" value="TST/MPST-like"/>
</dbReference>
<evidence type="ECO:0000256" key="1">
    <source>
        <dbReference type="ARBA" id="ARBA00022679"/>
    </source>
</evidence>
<dbReference type="RefSeq" id="WP_221249470.1">
    <property type="nucleotide sequence ID" value="NZ_AP024355.1"/>
</dbReference>
<feature type="domain" description="Rhodanese" evidence="4">
    <location>
        <begin position="682"/>
        <end position="746"/>
    </location>
</feature>
<evidence type="ECO:0000256" key="2">
    <source>
        <dbReference type="ARBA" id="ARBA00022737"/>
    </source>
</evidence>
<reference evidence="5 6" key="1">
    <citation type="journal article" date="2016" name="C (Basel)">
        <title>Selective Growth of and Electricity Production by Marine Exoelectrogenic Bacteria in Self-Aggregated Hydrogel of Microbially Reduced Graphene Oxide.</title>
        <authorList>
            <person name="Yoshida N."/>
            <person name="Goto Y."/>
            <person name="Miyata Y."/>
        </authorList>
    </citation>
    <scope>NUCLEOTIDE SEQUENCE [LARGE SCALE GENOMIC DNA]</scope>
    <source>
        <strain evidence="5 6">NIT-T3</strain>
    </source>
</reference>
<protein>
    <recommendedName>
        <fullName evidence="4">Rhodanese domain-containing protein</fullName>
    </recommendedName>
</protein>
<dbReference type="InterPro" id="IPR001763">
    <property type="entry name" value="Rhodanese-like_dom"/>
</dbReference>
<feature type="domain" description="Rhodanese" evidence="4">
    <location>
        <begin position="127"/>
        <end position="193"/>
    </location>
</feature>
<feature type="domain" description="Rhodanese" evidence="4">
    <location>
        <begin position="476"/>
        <end position="591"/>
    </location>
</feature>
<dbReference type="Gene3D" id="3.40.250.10">
    <property type="entry name" value="Rhodanese-like domain"/>
    <property type="match status" value="4"/>
</dbReference>
<dbReference type="Proteomes" id="UP001319827">
    <property type="component" value="Chromosome"/>
</dbReference>
<dbReference type="PROSITE" id="PS51257">
    <property type="entry name" value="PROKAR_LIPOPROTEIN"/>
    <property type="match status" value="1"/>
</dbReference>
<dbReference type="NCBIfam" id="NF040901">
    <property type="entry name" value="SeO3_TeO2_ExtH"/>
    <property type="match status" value="2"/>
</dbReference>
<dbReference type="PROSITE" id="PS50206">
    <property type="entry name" value="RHODANESE_3"/>
    <property type="match status" value="4"/>
</dbReference>
<dbReference type="SUPFAM" id="SSF52821">
    <property type="entry name" value="Rhodanese/Cell cycle control phosphatase"/>
    <property type="match status" value="4"/>
</dbReference>
<evidence type="ECO:0000313" key="6">
    <source>
        <dbReference type="Proteomes" id="UP001319827"/>
    </source>
</evidence>
<keyword evidence="1" id="KW-0808">Transferase</keyword>
<proteinExistence type="predicted"/>
<dbReference type="EMBL" id="AP024355">
    <property type="protein sequence ID" value="BCR06090.1"/>
    <property type="molecule type" value="Genomic_DNA"/>
</dbReference>
<dbReference type="SMART" id="SM00450">
    <property type="entry name" value="RHOD"/>
    <property type="match status" value="3"/>
</dbReference>
<feature type="region of interest" description="Disordered" evidence="3">
    <location>
        <begin position="793"/>
        <end position="833"/>
    </location>
</feature>
<dbReference type="InterPro" id="IPR036873">
    <property type="entry name" value="Rhodanese-like_dom_sf"/>
</dbReference>
<organism evidence="5 6">
    <name type="scientific">Desulfuromonas versatilis</name>
    <dbReference type="NCBI Taxonomy" id="2802975"/>
    <lineage>
        <taxon>Bacteria</taxon>
        <taxon>Pseudomonadati</taxon>
        <taxon>Thermodesulfobacteriota</taxon>
        <taxon>Desulfuromonadia</taxon>
        <taxon>Desulfuromonadales</taxon>
        <taxon>Desulfuromonadaceae</taxon>
        <taxon>Desulfuromonas</taxon>
    </lineage>
</organism>
<reference evidence="5 6" key="2">
    <citation type="journal article" date="2021" name="Int. J. Syst. Evol. Microbiol.">
        <title>Isolation and Polyphasic Characterization of Desulfuromonas versatilis sp. Nov., an Electrogenic Bacteria Capable of Versatile Metabolism Isolated from a Graphene Oxide-Reducing Enrichment Culture.</title>
        <authorList>
            <person name="Xie L."/>
            <person name="Yoshida N."/>
            <person name="Ishii S."/>
            <person name="Meng L."/>
        </authorList>
    </citation>
    <scope>NUCLEOTIDE SEQUENCE [LARGE SCALE GENOMIC DNA]</scope>
    <source>
        <strain evidence="5 6">NIT-T3</strain>
    </source>
</reference>
<dbReference type="PANTHER" id="PTHR11364">
    <property type="entry name" value="THIOSULFATE SULFERTANSFERASE"/>
    <property type="match status" value="1"/>
</dbReference>
<name>A0ABM8HZP1_9BACT</name>
<dbReference type="PANTHER" id="PTHR11364:SF27">
    <property type="entry name" value="SULFURTRANSFERASE"/>
    <property type="match status" value="1"/>
</dbReference>